<accession>A0A432XR68</accession>
<comment type="caution">
    <text evidence="2">The sequence shown here is derived from an EMBL/GenBank/DDBJ whole genome shotgun (WGS) entry which is preliminary data.</text>
</comment>
<reference evidence="3" key="1">
    <citation type="journal article" date="2018" name="Front. Microbiol.">
        <title>Genome-Based Analysis Reveals the Taxonomy and Diversity of the Family Idiomarinaceae.</title>
        <authorList>
            <person name="Liu Y."/>
            <person name="Lai Q."/>
            <person name="Shao Z."/>
        </authorList>
    </citation>
    <scope>NUCLEOTIDE SEQUENCE [LARGE SCALE GENOMIC DNA]</scope>
    <source>
        <strain evidence="3">F23</strain>
    </source>
</reference>
<keyword evidence="3" id="KW-1185">Reference proteome</keyword>
<protein>
    <submittedName>
        <fullName evidence="2">Uncharacterized protein</fullName>
    </submittedName>
</protein>
<evidence type="ECO:0000313" key="3">
    <source>
        <dbReference type="Proteomes" id="UP000287330"/>
    </source>
</evidence>
<feature type="transmembrane region" description="Helical" evidence="1">
    <location>
        <begin position="88"/>
        <end position="107"/>
    </location>
</feature>
<dbReference type="RefSeq" id="WP_110575874.1">
    <property type="nucleotide sequence ID" value="NZ_PIPV01000012.1"/>
</dbReference>
<dbReference type="EMBL" id="PIPV01000012">
    <property type="protein sequence ID" value="RUO51182.1"/>
    <property type="molecule type" value="Genomic_DNA"/>
</dbReference>
<evidence type="ECO:0000256" key="1">
    <source>
        <dbReference type="SAM" id="Phobius"/>
    </source>
</evidence>
<dbReference type="AlphaFoldDB" id="A0A432XR68"/>
<name>A0A432XR68_9GAMM</name>
<gene>
    <name evidence="2" type="ORF">CWE25_11525</name>
</gene>
<keyword evidence="1" id="KW-0472">Membrane</keyword>
<keyword evidence="1" id="KW-1133">Transmembrane helix</keyword>
<proteinExistence type="predicted"/>
<dbReference type="Proteomes" id="UP000287330">
    <property type="component" value="Unassembled WGS sequence"/>
</dbReference>
<organism evidence="2 3">
    <name type="scientific">Idiomarina fontislapidosi</name>
    <dbReference type="NCBI Taxonomy" id="263723"/>
    <lineage>
        <taxon>Bacteria</taxon>
        <taxon>Pseudomonadati</taxon>
        <taxon>Pseudomonadota</taxon>
        <taxon>Gammaproteobacteria</taxon>
        <taxon>Alteromonadales</taxon>
        <taxon>Idiomarinaceae</taxon>
        <taxon>Idiomarina</taxon>
    </lineage>
</organism>
<keyword evidence="1" id="KW-0812">Transmembrane</keyword>
<sequence length="117" mass="13125">MDKSLVEKLVTQEAHANLAETWFKFIGYVGATALFEAAAEKADSTTLEILKWVCFALLFNWINYKVNKLTWALFPSTSATNTDPSVKAVSISVFSVSLIMFGVYHLVQYLVSVFLTY</sequence>
<evidence type="ECO:0000313" key="2">
    <source>
        <dbReference type="EMBL" id="RUO51182.1"/>
    </source>
</evidence>